<protein>
    <submittedName>
        <fullName evidence="2">Uncharacterized protein</fullName>
    </submittedName>
</protein>
<organism evidence="2 3">
    <name type="scientific">Rhynchophorus ferrugineus</name>
    <name type="common">Red palm weevil</name>
    <name type="synonym">Curculio ferrugineus</name>
    <dbReference type="NCBI Taxonomy" id="354439"/>
    <lineage>
        <taxon>Eukaryota</taxon>
        <taxon>Metazoa</taxon>
        <taxon>Ecdysozoa</taxon>
        <taxon>Arthropoda</taxon>
        <taxon>Hexapoda</taxon>
        <taxon>Insecta</taxon>
        <taxon>Pterygota</taxon>
        <taxon>Neoptera</taxon>
        <taxon>Endopterygota</taxon>
        <taxon>Coleoptera</taxon>
        <taxon>Polyphaga</taxon>
        <taxon>Cucujiformia</taxon>
        <taxon>Curculionidae</taxon>
        <taxon>Dryophthorinae</taxon>
        <taxon>Rhynchophorus</taxon>
    </lineage>
</organism>
<feature type="region of interest" description="Disordered" evidence="1">
    <location>
        <begin position="1"/>
        <end position="61"/>
    </location>
</feature>
<dbReference type="EMBL" id="JAACXV010002964">
    <property type="protein sequence ID" value="KAF7277301.1"/>
    <property type="molecule type" value="Genomic_DNA"/>
</dbReference>
<sequence>TDLSSGGATETERTTIDWPVSQKERTSMNVEPAIAGMRVGGGAPEADSCGVRSLGGQRHLN</sequence>
<evidence type="ECO:0000313" key="2">
    <source>
        <dbReference type="EMBL" id="KAF7277301.1"/>
    </source>
</evidence>
<accession>A0A834MA20</accession>
<reference evidence="2" key="1">
    <citation type="submission" date="2020-08" db="EMBL/GenBank/DDBJ databases">
        <title>Genome sequencing and assembly of the red palm weevil Rhynchophorus ferrugineus.</title>
        <authorList>
            <person name="Dias G.B."/>
            <person name="Bergman C.M."/>
            <person name="Manee M."/>
        </authorList>
    </citation>
    <scope>NUCLEOTIDE SEQUENCE</scope>
    <source>
        <strain evidence="2">AA-2017</strain>
        <tissue evidence="2">Whole larva</tissue>
    </source>
</reference>
<evidence type="ECO:0000256" key="1">
    <source>
        <dbReference type="SAM" id="MobiDB-lite"/>
    </source>
</evidence>
<keyword evidence="3" id="KW-1185">Reference proteome</keyword>
<feature type="non-terminal residue" evidence="2">
    <location>
        <position position="1"/>
    </location>
</feature>
<name>A0A834MA20_RHYFE</name>
<comment type="caution">
    <text evidence="2">The sequence shown here is derived from an EMBL/GenBank/DDBJ whole genome shotgun (WGS) entry which is preliminary data.</text>
</comment>
<dbReference type="AlphaFoldDB" id="A0A834MA20"/>
<evidence type="ECO:0000313" key="3">
    <source>
        <dbReference type="Proteomes" id="UP000625711"/>
    </source>
</evidence>
<proteinExistence type="predicted"/>
<dbReference type="Proteomes" id="UP000625711">
    <property type="component" value="Unassembled WGS sequence"/>
</dbReference>
<gene>
    <name evidence="2" type="ORF">GWI33_008791</name>
</gene>